<dbReference type="EMBL" id="FQWB01000009">
    <property type="protein sequence ID" value="SHG98331.1"/>
    <property type="molecule type" value="Genomic_DNA"/>
</dbReference>
<dbReference type="STRING" id="468056.SAMN05443549_109112"/>
<dbReference type="Proteomes" id="UP000184516">
    <property type="component" value="Unassembled WGS sequence"/>
</dbReference>
<keyword evidence="2" id="KW-1185">Reference proteome</keyword>
<dbReference type="RefSeq" id="WP_073371870.1">
    <property type="nucleotide sequence ID" value="NZ_FQWB01000009.1"/>
</dbReference>
<organism evidence="1 2">
    <name type="scientific">Flavobacterium fluvii</name>
    <dbReference type="NCBI Taxonomy" id="468056"/>
    <lineage>
        <taxon>Bacteria</taxon>
        <taxon>Pseudomonadati</taxon>
        <taxon>Bacteroidota</taxon>
        <taxon>Flavobacteriia</taxon>
        <taxon>Flavobacteriales</taxon>
        <taxon>Flavobacteriaceae</taxon>
        <taxon>Flavobacterium</taxon>
    </lineage>
</organism>
<accession>A0A1M5P926</accession>
<dbReference type="AlphaFoldDB" id="A0A1M5P926"/>
<sequence length="176" mass="19277">MSEFDELFKLAVKGARGKKGKFTLTVGTVTAVENDTCTVDAYEDVRLNAIVEELESQFTVYPKVGSKVVIGRLENEDNAFVLGVSEIEKVIIKMGDQLFEFKEGNVTIKIGDQVLEMKSGKFKITNGTVSLKSILDKGFDQLTKAIIMTPSGPGKFSPADITVFTDLKTKTNQLLS</sequence>
<dbReference type="OrthoDB" id="1151181at2"/>
<name>A0A1M5P926_9FLAO</name>
<protein>
    <submittedName>
        <fullName evidence="1">Uncharacterized protein</fullName>
    </submittedName>
</protein>
<evidence type="ECO:0000313" key="1">
    <source>
        <dbReference type="EMBL" id="SHG98331.1"/>
    </source>
</evidence>
<gene>
    <name evidence="1" type="ORF">SAMN05443549_109112</name>
</gene>
<reference evidence="2" key="1">
    <citation type="submission" date="2016-11" db="EMBL/GenBank/DDBJ databases">
        <authorList>
            <person name="Varghese N."/>
            <person name="Submissions S."/>
        </authorList>
    </citation>
    <scope>NUCLEOTIDE SEQUENCE [LARGE SCALE GENOMIC DNA]</scope>
    <source>
        <strain evidence="2">DSM 19978</strain>
    </source>
</reference>
<evidence type="ECO:0000313" key="2">
    <source>
        <dbReference type="Proteomes" id="UP000184516"/>
    </source>
</evidence>
<proteinExistence type="predicted"/>